<evidence type="ECO:0000256" key="1">
    <source>
        <dbReference type="SAM" id="MobiDB-lite"/>
    </source>
</evidence>
<dbReference type="OrthoDB" id="1113942at2"/>
<feature type="region of interest" description="Disordered" evidence="1">
    <location>
        <begin position="237"/>
        <end position="259"/>
    </location>
</feature>
<feature type="compositionally biased region" description="Polar residues" evidence="1">
    <location>
        <begin position="180"/>
        <end position="220"/>
    </location>
</feature>
<name>A0A444WDE3_9FLAO</name>
<accession>A0A444WDE3</accession>
<organism evidence="3 4">
    <name type="scientific">Flavobacterium beibuense</name>
    <dbReference type="NCBI Taxonomy" id="657326"/>
    <lineage>
        <taxon>Bacteria</taxon>
        <taxon>Pseudomonadati</taxon>
        <taxon>Bacteroidota</taxon>
        <taxon>Flavobacteriia</taxon>
        <taxon>Flavobacteriales</taxon>
        <taxon>Flavobacteriaceae</taxon>
        <taxon>Flavobacterium</taxon>
    </lineage>
</organism>
<protein>
    <recommendedName>
        <fullName evidence="5">Outer membrane protein beta-barrel domain-containing protein</fullName>
    </recommendedName>
</protein>
<dbReference type="RefSeq" id="WP_129750486.1">
    <property type="nucleotide sequence ID" value="NZ_JUIW01000004.1"/>
</dbReference>
<feature type="compositionally biased region" description="Polar residues" evidence="1">
    <location>
        <begin position="121"/>
        <end position="147"/>
    </location>
</feature>
<evidence type="ECO:0000313" key="4">
    <source>
        <dbReference type="Proteomes" id="UP000289775"/>
    </source>
</evidence>
<evidence type="ECO:0008006" key="5">
    <source>
        <dbReference type="Google" id="ProtNLM"/>
    </source>
</evidence>
<keyword evidence="2" id="KW-0812">Transmembrane</keyword>
<feature type="compositionally biased region" description="Low complexity" evidence="1">
    <location>
        <begin position="163"/>
        <end position="179"/>
    </location>
</feature>
<feature type="region of interest" description="Disordered" evidence="1">
    <location>
        <begin position="121"/>
        <end position="220"/>
    </location>
</feature>
<sequence>MSEKKHIDRLFQEKFKDFDVAPPENLWQNIEAELQKDKKKRRVIPIWWYRVGGIAALFVIGLMLSWPIINGNHDTVTDPAVNPVVQEDADTQNSNSSNQNGNGAIVPDTESAVTQEDINQTGNAASPTENGTATSGVNAKSGNQGSTVMGPVKQQDAVVMGAGSDKSGKTTAKTKSGNKNITSPVTQDKLLTQQERIAQGKTNTKSKGDNASGNENRSGITTDADKLDVLQQENNQGVANNNAPVNSDKANIQTDNKTTDENNIQFNDAEKESKLNQLINGNESEVADAETTVDSAVVEEENELEKILREKEEGEKDEAIAEAVKNYKWNVKPQVAPLFYNSMSQGSPIDAQFASNSKNYDADMSYGVGLDYAINDKISIRSGINTVNLSYSTNDITYYASLDGQTNNIVSAGSRSANIVIETQNGNGDIAGLTPTSGTAPVLFASNTFANQNFEGQMVQKMGYIEVPLEMSYKLLNKKFGIELIGGFSTLFLNDNNISVVSNQGYSTEVGEAGNLNDVNFSTNLGVGFKYSFWKSFEANFEPTFKYQVNTFNGSSGNFRPYFIGLYSGVSFKF</sequence>
<gene>
    <name evidence="3" type="ORF">NU09_1334</name>
</gene>
<evidence type="ECO:0000313" key="3">
    <source>
        <dbReference type="EMBL" id="RYJ43826.1"/>
    </source>
</evidence>
<comment type="caution">
    <text evidence="3">The sequence shown here is derived from an EMBL/GenBank/DDBJ whole genome shotgun (WGS) entry which is preliminary data.</text>
</comment>
<proteinExistence type="predicted"/>
<dbReference type="Proteomes" id="UP000289775">
    <property type="component" value="Unassembled WGS sequence"/>
</dbReference>
<evidence type="ECO:0000256" key="2">
    <source>
        <dbReference type="SAM" id="Phobius"/>
    </source>
</evidence>
<dbReference type="EMBL" id="JUIW01000004">
    <property type="protein sequence ID" value="RYJ43826.1"/>
    <property type="molecule type" value="Genomic_DNA"/>
</dbReference>
<keyword evidence="4" id="KW-1185">Reference proteome</keyword>
<keyword evidence="2" id="KW-1133">Transmembrane helix</keyword>
<dbReference type="AlphaFoldDB" id="A0A444WDE3"/>
<feature type="transmembrane region" description="Helical" evidence="2">
    <location>
        <begin position="47"/>
        <end position="69"/>
    </location>
</feature>
<keyword evidence="2" id="KW-0472">Membrane</keyword>
<reference evidence="3 4" key="1">
    <citation type="submission" date="2014-12" db="EMBL/GenBank/DDBJ databases">
        <title>Genome sequence of Flavobacterium beibuense RSKm HC5.</title>
        <authorList>
            <person name="Kim J.F."/>
            <person name="Song J.Y."/>
            <person name="Kwak M.-J."/>
            <person name="Lee S.-W."/>
        </authorList>
    </citation>
    <scope>NUCLEOTIDE SEQUENCE [LARGE SCALE GENOMIC DNA]</scope>
    <source>
        <strain evidence="3 4">RSKm HC5</strain>
    </source>
</reference>